<name>I0AMF3_IGNAJ</name>
<keyword evidence="4" id="KW-1185">Reference proteome</keyword>
<dbReference type="InterPro" id="IPR011761">
    <property type="entry name" value="ATP-grasp"/>
</dbReference>
<protein>
    <recommendedName>
        <fullName evidence="2">ATP-grasp domain-containing protein</fullName>
    </recommendedName>
</protein>
<keyword evidence="1" id="KW-0547">Nucleotide-binding</keyword>
<proteinExistence type="predicted"/>
<dbReference type="AlphaFoldDB" id="I0AMF3"/>
<sequence length="237" mass="27812">MSNPALVLNCNNIMAWPVIRLLGKNNIPVDAIFGNRKTKANYYDILKNSKYIRNALLFDENKYEENLINLLIEYGQQCKLKPVLFLASDSVLIPPHLGNTSIATPFYDEQLKQLCEDIYKKLNLVGYANIEIKLDPRDNEYKIIEITTNRCNRQFAVTTLNGLNLPNQLYRFELNLSPQKVNYNFSWNFWMSEANEIRRIKGLKQNKLKEIFLLARRILKTGIFEIFDLRILSHLWH</sequence>
<evidence type="ECO:0000313" key="3">
    <source>
        <dbReference type="EMBL" id="AFH50160.1"/>
    </source>
</evidence>
<keyword evidence="1" id="KW-0067">ATP-binding</keyword>
<organism evidence="3 4">
    <name type="scientific">Ignavibacterium album (strain DSM 19864 / JCM 16511 / NBRC 101810 / Mat9-16)</name>
    <dbReference type="NCBI Taxonomy" id="945713"/>
    <lineage>
        <taxon>Bacteria</taxon>
        <taxon>Pseudomonadati</taxon>
        <taxon>Ignavibacteriota</taxon>
        <taxon>Ignavibacteria</taxon>
        <taxon>Ignavibacteriales</taxon>
        <taxon>Ignavibacteriaceae</taxon>
        <taxon>Ignavibacterium</taxon>
    </lineage>
</organism>
<evidence type="ECO:0000313" key="4">
    <source>
        <dbReference type="Proteomes" id="UP000007394"/>
    </source>
</evidence>
<dbReference type="Gene3D" id="3.30.470.20">
    <property type="entry name" value="ATP-grasp fold, B domain"/>
    <property type="match status" value="1"/>
</dbReference>
<dbReference type="eggNOG" id="COG3919">
    <property type="taxonomic scope" value="Bacteria"/>
</dbReference>
<gene>
    <name evidence="3" type="ordered locus">IALB_2457</name>
</gene>
<dbReference type="HOGENOM" id="CLU_1169428_0_0_10"/>
<reference evidence="3 4" key="1">
    <citation type="journal article" date="2012" name="Front. Microbiol.">
        <title>Complete genome of Ignavibacterium album, a metabolically versatile, flagellated, facultative anaerobe from the phylum Chlorobi.</title>
        <authorList>
            <person name="Liu Z."/>
            <person name="Frigaard N.-U."/>
            <person name="Vogl K."/>
            <person name="Iino T."/>
            <person name="Ohkuma M."/>
            <person name="Overmann J."/>
            <person name="Bryant D.A."/>
        </authorList>
    </citation>
    <scope>NUCLEOTIDE SEQUENCE [LARGE SCALE GENOMIC DNA]</scope>
    <source>
        <strain evidence="4">DSM 19864 / JCM 16511 / NBRC 101810 / Mat9-16</strain>
    </source>
</reference>
<accession>I0AMF3</accession>
<feature type="domain" description="ATP-grasp" evidence="2">
    <location>
        <begin position="109"/>
        <end position="174"/>
    </location>
</feature>
<dbReference type="EMBL" id="CP003418">
    <property type="protein sequence ID" value="AFH50160.1"/>
    <property type="molecule type" value="Genomic_DNA"/>
</dbReference>
<evidence type="ECO:0000256" key="1">
    <source>
        <dbReference type="PROSITE-ProRule" id="PRU00409"/>
    </source>
</evidence>
<dbReference type="GO" id="GO:0046872">
    <property type="term" value="F:metal ion binding"/>
    <property type="evidence" value="ECO:0007669"/>
    <property type="project" value="InterPro"/>
</dbReference>
<dbReference type="Proteomes" id="UP000007394">
    <property type="component" value="Chromosome"/>
</dbReference>
<dbReference type="KEGG" id="ial:IALB_2457"/>
<dbReference type="STRING" id="945713.IALB_2457"/>
<dbReference type="SUPFAM" id="SSF56059">
    <property type="entry name" value="Glutathione synthetase ATP-binding domain-like"/>
    <property type="match status" value="1"/>
</dbReference>
<dbReference type="PROSITE" id="PS50975">
    <property type="entry name" value="ATP_GRASP"/>
    <property type="match status" value="1"/>
</dbReference>
<dbReference type="GO" id="GO:0005524">
    <property type="term" value="F:ATP binding"/>
    <property type="evidence" value="ECO:0007669"/>
    <property type="project" value="UniProtKB-UniRule"/>
</dbReference>
<dbReference type="RefSeq" id="WP_014561302.1">
    <property type="nucleotide sequence ID" value="NC_017464.1"/>
</dbReference>
<dbReference type="OrthoDB" id="783569at2"/>
<evidence type="ECO:0000259" key="2">
    <source>
        <dbReference type="PROSITE" id="PS50975"/>
    </source>
</evidence>